<accession>A0A7X2NU47</accession>
<dbReference type="AlphaFoldDB" id="A0A7X2NU47"/>
<dbReference type="EMBL" id="VUMN01000037">
    <property type="protein sequence ID" value="MSS59574.1"/>
    <property type="molecule type" value="Genomic_DNA"/>
</dbReference>
<sequence length="111" mass="11958">MDVSKVLENYVAGLNSGKADQVASLFAEECSFVDGGARLLKFPDVVASGREGVKNAFEGVFKTYSVEAKIVKLNPNSMEYDVELAGLHIPCIGAATCNKDGLITEYIVRPR</sequence>
<reference evidence="1 2" key="1">
    <citation type="submission" date="2019-08" db="EMBL/GenBank/DDBJ databases">
        <title>In-depth cultivation of the pig gut microbiome towards novel bacterial diversity and tailored functional studies.</title>
        <authorList>
            <person name="Wylensek D."/>
            <person name="Hitch T.C.A."/>
            <person name="Clavel T."/>
        </authorList>
    </citation>
    <scope>NUCLEOTIDE SEQUENCE [LARGE SCALE GENOMIC DNA]</scope>
    <source>
        <strain evidence="1 2">Oil+RF-744-GAM-WT-6</strain>
    </source>
</reference>
<proteinExistence type="predicted"/>
<comment type="caution">
    <text evidence="1">The sequence shown here is derived from an EMBL/GenBank/DDBJ whole genome shotgun (WGS) entry which is preliminary data.</text>
</comment>
<name>A0A7X2NU47_9FIRM</name>
<dbReference type="Proteomes" id="UP000461880">
    <property type="component" value="Unassembled WGS sequence"/>
</dbReference>
<evidence type="ECO:0000313" key="1">
    <source>
        <dbReference type="EMBL" id="MSS59574.1"/>
    </source>
</evidence>
<dbReference type="RefSeq" id="WP_154505821.1">
    <property type="nucleotide sequence ID" value="NZ_VUMN01000037.1"/>
</dbReference>
<keyword evidence="2" id="KW-1185">Reference proteome</keyword>
<evidence type="ECO:0000313" key="2">
    <source>
        <dbReference type="Proteomes" id="UP000461880"/>
    </source>
</evidence>
<dbReference type="Gene3D" id="3.10.450.50">
    <property type="match status" value="1"/>
</dbReference>
<dbReference type="InterPro" id="IPR032710">
    <property type="entry name" value="NTF2-like_dom_sf"/>
</dbReference>
<evidence type="ECO:0008006" key="3">
    <source>
        <dbReference type="Google" id="ProtNLM"/>
    </source>
</evidence>
<protein>
    <recommendedName>
        <fullName evidence="3">SnoaL-like domain-containing protein</fullName>
    </recommendedName>
</protein>
<organism evidence="1 2">
    <name type="scientific">Stecheria intestinalis</name>
    <dbReference type="NCBI Taxonomy" id="2606630"/>
    <lineage>
        <taxon>Bacteria</taxon>
        <taxon>Bacillati</taxon>
        <taxon>Bacillota</taxon>
        <taxon>Erysipelotrichia</taxon>
        <taxon>Erysipelotrichales</taxon>
        <taxon>Erysipelotrichaceae</taxon>
        <taxon>Stecheria</taxon>
    </lineage>
</organism>
<dbReference type="SUPFAM" id="SSF54427">
    <property type="entry name" value="NTF2-like"/>
    <property type="match status" value="1"/>
</dbReference>
<gene>
    <name evidence="1" type="ORF">FYJ51_11790</name>
</gene>